<dbReference type="InterPro" id="IPR003323">
    <property type="entry name" value="OTU_dom"/>
</dbReference>
<dbReference type="CDD" id="cd22752">
    <property type="entry name" value="OTU_OTUD5-like"/>
    <property type="match status" value="1"/>
</dbReference>
<protein>
    <recommendedName>
        <fullName evidence="3">ubiquitinyl hydrolase 1</fullName>
        <ecNumber evidence="3">3.4.19.12</ecNumber>
    </recommendedName>
    <alternativeName>
        <fullName evidence="7">Deubiquitinating enzyme A</fullName>
    </alternativeName>
</protein>
<dbReference type="FunFam" id="3.90.70.80:FF:000018">
    <property type="entry name" value="OTU domain-containing protein 5-B"/>
    <property type="match status" value="1"/>
</dbReference>
<dbReference type="Gene3D" id="3.90.70.80">
    <property type="match status" value="1"/>
</dbReference>
<keyword evidence="5" id="KW-0833">Ubl conjugation pathway</keyword>
<feature type="compositionally biased region" description="Low complexity" evidence="8">
    <location>
        <begin position="104"/>
        <end position="117"/>
    </location>
</feature>
<evidence type="ECO:0000256" key="2">
    <source>
        <dbReference type="ARBA" id="ARBA00010407"/>
    </source>
</evidence>
<evidence type="ECO:0000256" key="4">
    <source>
        <dbReference type="ARBA" id="ARBA00022670"/>
    </source>
</evidence>
<dbReference type="GO" id="GO:0004843">
    <property type="term" value="F:cysteine-type deubiquitinase activity"/>
    <property type="evidence" value="ECO:0007669"/>
    <property type="project" value="UniProtKB-EC"/>
</dbReference>
<feature type="compositionally biased region" description="Polar residues" evidence="8">
    <location>
        <begin position="38"/>
        <end position="48"/>
    </location>
</feature>
<feature type="compositionally biased region" description="Acidic residues" evidence="8">
    <location>
        <begin position="741"/>
        <end position="750"/>
    </location>
</feature>
<organism evidence="10">
    <name type="scientific">Anopheles braziliensis</name>
    <dbReference type="NCBI Taxonomy" id="58242"/>
    <lineage>
        <taxon>Eukaryota</taxon>
        <taxon>Metazoa</taxon>
        <taxon>Ecdysozoa</taxon>
        <taxon>Arthropoda</taxon>
        <taxon>Hexapoda</taxon>
        <taxon>Insecta</taxon>
        <taxon>Pterygota</taxon>
        <taxon>Neoptera</taxon>
        <taxon>Endopterygota</taxon>
        <taxon>Diptera</taxon>
        <taxon>Nematocera</taxon>
        <taxon>Culicoidea</taxon>
        <taxon>Culicidae</taxon>
        <taxon>Anophelinae</taxon>
        <taxon>Anopheles</taxon>
    </lineage>
</organism>
<feature type="compositionally biased region" description="Polar residues" evidence="8">
    <location>
        <begin position="607"/>
        <end position="618"/>
    </location>
</feature>
<feature type="region of interest" description="Disordered" evidence="8">
    <location>
        <begin position="548"/>
        <end position="584"/>
    </location>
</feature>
<comment type="similarity">
    <text evidence="2">Belongs to the peptidase C85 family.</text>
</comment>
<evidence type="ECO:0000313" key="10">
    <source>
        <dbReference type="EMBL" id="MBW22569.1"/>
    </source>
</evidence>
<accession>A0A2M3Z219</accession>
<dbReference type="EC" id="3.4.19.12" evidence="3"/>
<feature type="compositionally biased region" description="Low complexity" evidence="8">
    <location>
        <begin position="548"/>
        <end position="575"/>
    </location>
</feature>
<dbReference type="GO" id="GO:0061578">
    <property type="term" value="F:K63-linked deubiquitinase activity"/>
    <property type="evidence" value="ECO:0007669"/>
    <property type="project" value="TreeGrafter"/>
</dbReference>
<evidence type="ECO:0000256" key="5">
    <source>
        <dbReference type="ARBA" id="ARBA00022786"/>
    </source>
</evidence>
<evidence type="ECO:0000256" key="1">
    <source>
        <dbReference type="ARBA" id="ARBA00000707"/>
    </source>
</evidence>
<keyword evidence="4" id="KW-0645">Protease</keyword>
<dbReference type="GO" id="GO:0006508">
    <property type="term" value="P:proteolysis"/>
    <property type="evidence" value="ECO:0007669"/>
    <property type="project" value="UniProtKB-KW"/>
</dbReference>
<feature type="compositionally biased region" description="Polar residues" evidence="8">
    <location>
        <begin position="630"/>
        <end position="649"/>
    </location>
</feature>
<feature type="compositionally biased region" description="Basic and acidic residues" evidence="8">
    <location>
        <begin position="11"/>
        <end position="21"/>
    </location>
</feature>
<feature type="region of interest" description="Disordered" evidence="8">
    <location>
        <begin position="444"/>
        <end position="463"/>
    </location>
</feature>
<dbReference type="GO" id="GO:0016579">
    <property type="term" value="P:protein deubiquitination"/>
    <property type="evidence" value="ECO:0007669"/>
    <property type="project" value="TreeGrafter"/>
</dbReference>
<evidence type="ECO:0000256" key="3">
    <source>
        <dbReference type="ARBA" id="ARBA00012759"/>
    </source>
</evidence>
<evidence type="ECO:0000256" key="8">
    <source>
        <dbReference type="SAM" id="MobiDB-lite"/>
    </source>
</evidence>
<comment type="catalytic activity">
    <reaction evidence="1">
        <text>Thiol-dependent hydrolysis of ester, thioester, amide, peptide and isopeptide bonds formed by the C-terminal Gly of ubiquitin (a 76-residue protein attached to proteins as an intracellular targeting signal).</text>
        <dbReference type="EC" id="3.4.19.12"/>
    </reaction>
</comment>
<dbReference type="InterPro" id="IPR050704">
    <property type="entry name" value="Peptidase_C85-like"/>
</dbReference>
<name>A0A2M3Z219_9DIPT</name>
<evidence type="ECO:0000259" key="9">
    <source>
        <dbReference type="PROSITE" id="PS50802"/>
    </source>
</evidence>
<feature type="compositionally biased region" description="Basic and acidic residues" evidence="8">
    <location>
        <begin position="726"/>
        <end position="740"/>
    </location>
</feature>
<proteinExistence type="inferred from homology"/>
<dbReference type="PROSITE" id="PS50802">
    <property type="entry name" value="OTU"/>
    <property type="match status" value="1"/>
</dbReference>
<feature type="domain" description="OTU" evidence="9">
    <location>
        <begin position="206"/>
        <end position="330"/>
    </location>
</feature>
<keyword evidence="6" id="KW-0378">Hydrolase</keyword>
<reference evidence="10" key="1">
    <citation type="submission" date="2018-01" db="EMBL/GenBank/DDBJ databases">
        <title>An insight into the sialome of Amazonian anophelines.</title>
        <authorList>
            <person name="Ribeiro J.M."/>
            <person name="Scarpassa V."/>
            <person name="Calvo E."/>
        </authorList>
    </citation>
    <scope>NUCLEOTIDE SEQUENCE</scope>
    <source>
        <tissue evidence="10">Salivary glands</tissue>
    </source>
</reference>
<dbReference type="InterPro" id="IPR038765">
    <property type="entry name" value="Papain-like_cys_pep_sf"/>
</dbReference>
<feature type="compositionally biased region" description="Low complexity" evidence="8">
    <location>
        <begin position="444"/>
        <end position="461"/>
    </location>
</feature>
<feature type="region of interest" description="Disordered" evidence="8">
    <location>
        <begin position="1"/>
        <end position="150"/>
    </location>
</feature>
<feature type="compositionally biased region" description="Basic and acidic residues" evidence="8">
    <location>
        <begin position="52"/>
        <end position="62"/>
    </location>
</feature>
<feature type="compositionally biased region" description="Low complexity" evidence="8">
    <location>
        <begin position="650"/>
        <end position="665"/>
    </location>
</feature>
<dbReference type="AlphaFoldDB" id="A0A2M3Z219"/>
<feature type="region of interest" description="Disordered" evidence="8">
    <location>
        <begin position="605"/>
        <end position="683"/>
    </location>
</feature>
<dbReference type="Pfam" id="PF02338">
    <property type="entry name" value="OTU"/>
    <property type="match status" value="1"/>
</dbReference>
<feature type="region of interest" description="Disordered" evidence="8">
    <location>
        <begin position="726"/>
        <end position="750"/>
    </location>
</feature>
<sequence>MTIKPVGNQKSAKEEGRREEEGTSQSAGGVRATHRSVVLNQLSSSESQALPREIRFDSDNVGRHRRSPHKNLGRLKQEHYHKRERRERDKTPGSPSYHHHGLPSVSGKKQTSSSCSSPLAGTAGGGRSPKSTLSTGPVGGSHSGLTGVNTGAATGGTVSLSSVIEEALSGYNSGDEHIGPKDAELTPDEWKKRDDAFAKDLQERGFVLHEMEEDGACLFRAISLQIYGDQDMHEEIRHQTMNYIYQNREYFAQFVTEDIADYVKRKRANHVHGNHIEIQAMSEMYNRSVELYCYQIEPINIFNSDQINNGNEPLRLAYQRGSHYNAIVNPYKASVGVGLGLAGYRPDELDIKQVDDAVRMSEELEIEKTMFEDKLKTTDWEATNEAIEEQIARESYLQWCRDNMRKSSSSSTSSTVASAAATLGGGSSQNKSTSTITSTEMMASASGASFSGKQQQQQQQQTSSFLLEMRKSPTIGPQTTLTAGLAYEGGLKKGAERSAASSSGSKNSSFDLDCLSSLSSAQCSSQNAAAASSYSVQQQYYYSAGKSSATTTTTSTVNSTCSNNSTMNSGNSTTSGGNGAECNRRKKRILHSSLDTASYNELKKCKANSNRTSASNSPRRPESPLEALDNPTTLSPASTSDGSNTQAKGSASGSSSCSSVETLSSVTGGSNTKLHLTAPRDEAPVSEFYQSLLESSYTDDGSFGQLSEREMIQKALEESALDFVKRCDGSKASHEDKYGTTDEEYDSPSP</sequence>
<dbReference type="EMBL" id="GGFM01001818">
    <property type="protein sequence ID" value="MBW22569.1"/>
    <property type="molecule type" value="Transcribed_RNA"/>
</dbReference>
<dbReference type="PANTHER" id="PTHR12419:SF4">
    <property type="entry name" value="OTU DOMAIN-CONTAINING PROTEIN 5"/>
    <property type="match status" value="1"/>
</dbReference>
<dbReference type="PANTHER" id="PTHR12419">
    <property type="entry name" value="OTU DOMAIN CONTAINING PROTEIN"/>
    <property type="match status" value="1"/>
</dbReference>
<feature type="compositionally biased region" description="Basic residues" evidence="8">
    <location>
        <begin position="63"/>
        <end position="85"/>
    </location>
</feature>
<evidence type="ECO:0000256" key="6">
    <source>
        <dbReference type="ARBA" id="ARBA00022801"/>
    </source>
</evidence>
<dbReference type="SUPFAM" id="SSF54001">
    <property type="entry name" value="Cysteine proteinases"/>
    <property type="match status" value="1"/>
</dbReference>
<evidence type="ECO:0000256" key="7">
    <source>
        <dbReference type="ARBA" id="ARBA00033460"/>
    </source>
</evidence>